<dbReference type="Proteomes" id="UP000019426">
    <property type="component" value="Chromosome M2/40_rep1"/>
</dbReference>
<keyword evidence="3" id="KW-1185">Reference proteome</keyword>
<dbReference type="PATRIC" id="fig|1216932.3.peg.1151"/>
<dbReference type="OrthoDB" id="3572539at2"/>
<dbReference type="SUPFAM" id="SSF52402">
    <property type="entry name" value="Adenine nucleotide alpha hydrolases-like"/>
    <property type="match status" value="1"/>
</dbReference>
<dbReference type="Gene3D" id="3.90.1490.10">
    <property type="entry name" value="putative n-type atp pyrophosphatase, domain 2"/>
    <property type="match status" value="1"/>
</dbReference>
<dbReference type="AlphaFoldDB" id="W6RXG4"/>
<dbReference type="STRING" id="1216932.CM240_1160"/>
<dbReference type="RefSeq" id="WP_051483719.1">
    <property type="nucleotide sequence ID" value="NZ_HG917868.1"/>
</dbReference>
<dbReference type="eggNOG" id="COG2102">
    <property type="taxonomic scope" value="Bacteria"/>
</dbReference>
<proteinExistence type="predicted"/>
<dbReference type="KEGG" id="clt:CM240_1160"/>
<dbReference type="NCBIfam" id="TIGR00290">
    <property type="entry name" value="MJ0570_dom"/>
    <property type="match status" value="1"/>
</dbReference>
<dbReference type="InterPro" id="IPR002761">
    <property type="entry name" value="Diphthami_syn_dom"/>
</dbReference>
<accession>W6RXG4</accession>
<dbReference type="Gene3D" id="3.40.50.620">
    <property type="entry name" value="HUPs"/>
    <property type="match status" value="1"/>
</dbReference>
<reference evidence="2 3" key="1">
    <citation type="submission" date="2013-11" db="EMBL/GenBank/DDBJ databases">
        <title>Complete genome sequence of Clostridum sp. M2/40.</title>
        <authorList>
            <person name="Wibberg D."/>
            <person name="Puehler A."/>
            <person name="Schlueter A."/>
        </authorList>
    </citation>
    <scope>NUCLEOTIDE SEQUENCE [LARGE SCALE GENOMIC DNA]</scope>
    <source>
        <strain evidence="3">M2/40</strain>
    </source>
</reference>
<dbReference type="CDD" id="cd01994">
    <property type="entry name" value="AANH_PF0828-like"/>
    <property type="match status" value="1"/>
</dbReference>
<feature type="domain" description="Diphthamide synthase" evidence="1">
    <location>
        <begin position="3"/>
        <end position="214"/>
    </location>
</feature>
<evidence type="ECO:0000313" key="3">
    <source>
        <dbReference type="Proteomes" id="UP000019426"/>
    </source>
</evidence>
<protein>
    <submittedName>
        <fullName evidence="2">Conserved domain protein</fullName>
    </submittedName>
</protein>
<dbReference type="EMBL" id="HG917868">
    <property type="protein sequence ID" value="CDM68324.1"/>
    <property type="molecule type" value="Genomic_DNA"/>
</dbReference>
<evidence type="ECO:0000313" key="2">
    <source>
        <dbReference type="EMBL" id="CDM68324.1"/>
    </source>
</evidence>
<dbReference type="Pfam" id="PF01902">
    <property type="entry name" value="Diphthami_syn_2"/>
    <property type="match status" value="1"/>
</dbReference>
<evidence type="ECO:0000259" key="1">
    <source>
        <dbReference type="Pfam" id="PF01902"/>
    </source>
</evidence>
<sequence length="217" mass="25041">MKKFVMSYSTGKDSTLSLFRMINKGYIPYGLLVTINKDEEKSWFHDIDRDLLLKVSEELNIDLIEVQCSGNKYEEYFEDKLVQCKRDGVDYCVFGDIDIESHKRWGIDICNKANMEAIFPIWNEDREKLVYEFIDSGFKAVIKKVENKFLGKEFLGKVLTKEVVEEIKKSGADPCGENGEYHTFVFDGSIFKNKVDIIFGDIYVGERTSSISIRSGK</sequence>
<dbReference type="InterPro" id="IPR014729">
    <property type="entry name" value="Rossmann-like_a/b/a_fold"/>
</dbReference>
<organism evidence="2 3">
    <name type="scientific">Clostridium bornimense</name>
    <dbReference type="NCBI Taxonomy" id="1216932"/>
    <lineage>
        <taxon>Bacteria</taxon>
        <taxon>Bacillati</taxon>
        <taxon>Bacillota</taxon>
        <taxon>Clostridia</taxon>
        <taxon>Eubacteriales</taxon>
        <taxon>Clostridiaceae</taxon>
        <taxon>Clostridium</taxon>
    </lineage>
</organism>
<gene>
    <name evidence="2" type="ORF">CM240_1160</name>
</gene>
<dbReference type="HOGENOM" id="CLU_010289_1_0_9"/>
<name>W6RXG4_9CLOT</name>